<evidence type="ECO:0000313" key="9">
    <source>
        <dbReference type="Proteomes" id="UP000289465"/>
    </source>
</evidence>
<organism evidence="8 9">
    <name type="scientific">Achromobacter veterisilvae</name>
    <dbReference type="NCBI Taxonomy" id="2069367"/>
    <lineage>
        <taxon>Bacteria</taxon>
        <taxon>Pseudomonadati</taxon>
        <taxon>Pseudomonadota</taxon>
        <taxon>Betaproteobacteria</taxon>
        <taxon>Burkholderiales</taxon>
        <taxon>Alcaligenaceae</taxon>
        <taxon>Achromobacter</taxon>
    </lineage>
</organism>
<dbReference type="CDD" id="cd03224">
    <property type="entry name" value="ABC_TM1139_LivF_branched"/>
    <property type="match status" value="1"/>
</dbReference>
<dbReference type="AlphaFoldDB" id="A0A446CEF6"/>
<dbReference type="GO" id="GO:0015658">
    <property type="term" value="F:branched-chain amino acid transmembrane transporter activity"/>
    <property type="evidence" value="ECO:0007669"/>
    <property type="project" value="TreeGrafter"/>
</dbReference>
<dbReference type="InterPro" id="IPR003593">
    <property type="entry name" value="AAA+_ATPase"/>
</dbReference>
<keyword evidence="2" id="KW-0813">Transport</keyword>
<dbReference type="Gene3D" id="3.40.50.300">
    <property type="entry name" value="P-loop containing nucleotide triphosphate hydrolases"/>
    <property type="match status" value="1"/>
</dbReference>
<dbReference type="PROSITE" id="PS50893">
    <property type="entry name" value="ABC_TRANSPORTER_2"/>
    <property type="match status" value="1"/>
</dbReference>
<dbReference type="RefSeq" id="WP_129240660.1">
    <property type="nucleotide sequence ID" value="NZ_UFQC01000009.1"/>
</dbReference>
<gene>
    <name evidence="8" type="primary">livF_9</name>
    <name evidence="8" type="ORF">AVE30378_01949</name>
</gene>
<dbReference type="OrthoDB" id="8652350at2"/>
<evidence type="ECO:0000256" key="6">
    <source>
        <dbReference type="ARBA" id="ARBA00022970"/>
    </source>
</evidence>
<dbReference type="SUPFAM" id="SSF52540">
    <property type="entry name" value="P-loop containing nucleoside triphosphate hydrolases"/>
    <property type="match status" value="1"/>
</dbReference>
<dbReference type="GO" id="GO:0005524">
    <property type="term" value="F:ATP binding"/>
    <property type="evidence" value="ECO:0007669"/>
    <property type="project" value="UniProtKB-KW"/>
</dbReference>
<dbReference type="EMBL" id="UFQC01000009">
    <property type="protein sequence ID" value="SSW66221.1"/>
    <property type="molecule type" value="Genomic_DNA"/>
</dbReference>
<dbReference type="InterPro" id="IPR003439">
    <property type="entry name" value="ABC_transporter-like_ATP-bd"/>
</dbReference>
<evidence type="ECO:0000256" key="1">
    <source>
        <dbReference type="ARBA" id="ARBA00005417"/>
    </source>
</evidence>
<dbReference type="GO" id="GO:0015807">
    <property type="term" value="P:L-amino acid transport"/>
    <property type="evidence" value="ECO:0007669"/>
    <property type="project" value="TreeGrafter"/>
</dbReference>
<feature type="domain" description="ABC transporter" evidence="7">
    <location>
        <begin position="4"/>
        <end position="237"/>
    </location>
</feature>
<evidence type="ECO:0000256" key="3">
    <source>
        <dbReference type="ARBA" id="ARBA00022475"/>
    </source>
</evidence>
<keyword evidence="4" id="KW-0547">Nucleotide-binding</keyword>
<keyword evidence="3" id="KW-1003">Cell membrane</keyword>
<proteinExistence type="inferred from homology"/>
<dbReference type="SMART" id="SM00382">
    <property type="entry name" value="AAA"/>
    <property type="match status" value="1"/>
</dbReference>
<keyword evidence="6" id="KW-0029">Amino-acid transport</keyword>
<dbReference type="InterPro" id="IPR052156">
    <property type="entry name" value="BCAA_Transport_ATP-bd_LivF"/>
</dbReference>
<comment type="similarity">
    <text evidence="1">Belongs to the ABC transporter superfamily.</text>
</comment>
<evidence type="ECO:0000259" key="7">
    <source>
        <dbReference type="PROSITE" id="PS50893"/>
    </source>
</evidence>
<sequence length="240" mass="25858">MNAIEVKDLAVSYGQVDALHGIDFDVPEGTLVSLIGANGAGKTTLLKALMGALPARAGRVLLHGDALGNAPVEERVRRGMCLVPEKRSLFASMKVEDNLRLGAYAFRRRTDFARELDRVYALFPVLAQRREQLAGTLSGGEQQMVAIGRALIAHPRVLLLDEPSIGLAPLIVQQIMDVVVDLRQREGLTVILVEQNARIALKSADLAYLIELGRIVKQGSGAELAQDPDLLASYLGACAN</sequence>
<name>A0A446CEF6_9BURK</name>
<reference evidence="8 9" key="1">
    <citation type="submission" date="2018-07" db="EMBL/GenBank/DDBJ databases">
        <authorList>
            <person name="Peeters C."/>
        </authorList>
    </citation>
    <scope>NUCLEOTIDE SEQUENCE [LARGE SCALE GENOMIC DNA]</scope>
    <source>
        <strain evidence="8 9">LMG 30378</strain>
    </source>
</reference>
<dbReference type="Proteomes" id="UP000289465">
    <property type="component" value="Unassembled WGS sequence"/>
</dbReference>
<accession>A0A446CEF6</accession>
<evidence type="ECO:0000256" key="4">
    <source>
        <dbReference type="ARBA" id="ARBA00022741"/>
    </source>
</evidence>
<dbReference type="PANTHER" id="PTHR43820:SF6">
    <property type="entry name" value="ABC TRANSPORTER ATP-BINDING PROTEIN"/>
    <property type="match status" value="1"/>
</dbReference>
<evidence type="ECO:0000256" key="5">
    <source>
        <dbReference type="ARBA" id="ARBA00022840"/>
    </source>
</evidence>
<keyword evidence="3" id="KW-0472">Membrane</keyword>
<dbReference type="PROSITE" id="PS00211">
    <property type="entry name" value="ABC_TRANSPORTER_1"/>
    <property type="match status" value="1"/>
</dbReference>
<dbReference type="Pfam" id="PF00005">
    <property type="entry name" value="ABC_tran"/>
    <property type="match status" value="1"/>
</dbReference>
<evidence type="ECO:0000256" key="2">
    <source>
        <dbReference type="ARBA" id="ARBA00022448"/>
    </source>
</evidence>
<dbReference type="InterPro" id="IPR017871">
    <property type="entry name" value="ABC_transporter-like_CS"/>
</dbReference>
<dbReference type="InterPro" id="IPR027417">
    <property type="entry name" value="P-loop_NTPase"/>
</dbReference>
<protein>
    <submittedName>
        <fullName evidence="8">High-affinity branched-chain amino acid transport ATP-binding protein LivF</fullName>
    </submittedName>
</protein>
<dbReference type="GO" id="GO:0016887">
    <property type="term" value="F:ATP hydrolysis activity"/>
    <property type="evidence" value="ECO:0007669"/>
    <property type="project" value="InterPro"/>
</dbReference>
<keyword evidence="5 8" id="KW-0067">ATP-binding</keyword>
<dbReference type="PANTHER" id="PTHR43820">
    <property type="entry name" value="HIGH-AFFINITY BRANCHED-CHAIN AMINO ACID TRANSPORT ATP-BINDING PROTEIN LIVF"/>
    <property type="match status" value="1"/>
</dbReference>
<evidence type="ECO:0000313" key="8">
    <source>
        <dbReference type="EMBL" id="SSW66221.1"/>
    </source>
</evidence>